<dbReference type="Proteomes" id="UP000053586">
    <property type="component" value="Unassembled WGS sequence"/>
</dbReference>
<dbReference type="InterPro" id="IPR020904">
    <property type="entry name" value="Sc_DH/Rdtase_CS"/>
</dbReference>
<comment type="similarity">
    <text evidence="1">Belongs to the short-chain dehydrogenases/reductases (SDR) family.</text>
</comment>
<dbReference type="GO" id="GO:0016491">
    <property type="term" value="F:oxidoreductase activity"/>
    <property type="evidence" value="ECO:0007669"/>
    <property type="project" value="UniProtKB-KW"/>
</dbReference>
<dbReference type="EMBL" id="BAET01000008">
    <property type="protein sequence ID" value="GAB55192.1"/>
    <property type="molecule type" value="Genomic_DNA"/>
</dbReference>
<dbReference type="PRINTS" id="PR00081">
    <property type="entry name" value="GDHRDH"/>
</dbReference>
<keyword evidence="4" id="KW-1185">Reference proteome</keyword>
<dbReference type="NCBIfam" id="NF006509">
    <property type="entry name" value="PRK08945.1"/>
    <property type="match status" value="1"/>
</dbReference>
<gene>
    <name evidence="3" type="ORF">GPUN_1061</name>
</gene>
<dbReference type="PANTHER" id="PTHR42901:SF1">
    <property type="entry name" value="ALCOHOL DEHYDROGENASE"/>
    <property type="match status" value="1"/>
</dbReference>
<dbReference type="SUPFAM" id="SSF51735">
    <property type="entry name" value="NAD(P)-binding Rossmann-fold domains"/>
    <property type="match status" value="1"/>
</dbReference>
<dbReference type="Pfam" id="PF00106">
    <property type="entry name" value="adh_short"/>
    <property type="match status" value="1"/>
</dbReference>
<name>H5TA65_9ALTE</name>
<dbReference type="InterPro" id="IPR002347">
    <property type="entry name" value="SDR_fam"/>
</dbReference>
<dbReference type="RefSeq" id="WP_006004085.1">
    <property type="nucleotide sequence ID" value="NZ_BAET01000008.1"/>
</dbReference>
<comment type="caution">
    <text evidence="3">The sequence shown here is derived from an EMBL/GenBank/DDBJ whole genome shotgun (WGS) entry which is preliminary data.</text>
</comment>
<keyword evidence="2" id="KW-0560">Oxidoreductase</keyword>
<organism evidence="3 4">
    <name type="scientific">Glaciecola punicea ACAM 611</name>
    <dbReference type="NCBI Taxonomy" id="1121923"/>
    <lineage>
        <taxon>Bacteria</taxon>
        <taxon>Pseudomonadati</taxon>
        <taxon>Pseudomonadota</taxon>
        <taxon>Gammaproteobacteria</taxon>
        <taxon>Alteromonadales</taxon>
        <taxon>Alteromonadaceae</taxon>
        <taxon>Glaciecola</taxon>
    </lineage>
</organism>
<dbReference type="OrthoDB" id="9790785at2"/>
<dbReference type="Gene3D" id="3.40.50.720">
    <property type="entry name" value="NAD(P)-binding Rossmann-like Domain"/>
    <property type="match status" value="1"/>
</dbReference>
<evidence type="ECO:0000313" key="4">
    <source>
        <dbReference type="Proteomes" id="UP000053586"/>
    </source>
</evidence>
<proteinExistence type="inferred from homology"/>
<sequence length="258" mass="27992">MVEQYPHLAFQVHEKSLANKTILVTGAGAGIGKQAALVYAQSGAEVILLGRTVSKLEAVYDEIIALKASSDSVKQPSIVPLDLHGAKASDYDGLTGIIEDQYKKLDGILLNASVLGNLCPFEQIKESEYDEVMQTNVKSHFLLVQSMLGLLKRTKLASVIFTTSSVGRQGRAFWGGYAISKFATEGMMQVLADEHKNSLVRFNCINPGATRTDMRAKAYPGEDPKALKTPAQIMAAYVYLMSDISRGITGQSLDCQPM</sequence>
<dbReference type="InterPro" id="IPR036291">
    <property type="entry name" value="NAD(P)-bd_dom_sf"/>
</dbReference>
<dbReference type="STRING" id="56804.BAE46_01860"/>
<protein>
    <submittedName>
        <fullName evidence="3">Short chain dehydrogenase</fullName>
    </submittedName>
</protein>
<evidence type="ECO:0000256" key="1">
    <source>
        <dbReference type="ARBA" id="ARBA00006484"/>
    </source>
</evidence>
<dbReference type="AlphaFoldDB" id="H5TA65"/>
<evidence type="ECO:0000256" key="2">
    <source>
        <dbReference type="ARBA" id="ARBA00023002"/>
    </source>
</evidence>
<dbReference type="eggNOG" id="COG1028">
    <property type="taxonomic scope" value="Bacteria"/>
</dbReference>
<evidence type="ECO:0000313" key="3">
    <source>
        <dbReference type="EMBL" id="GAB55192.1"/>
    </source>
</evidence>
<accession>H5TA65</accession>
<reference evidence="3 4" key="2">
    <citation type="journal article" date="2017" name="Antonie Van Leeuwenhoek">
        <title>Rhizobium rhizosphaerae sp. nov., a novel species isolated from rice rhizosphere.</title>
        <authorList>
            <person name="Zhao J.J."/>
            <person name="Zhang J."/>
            <person name="Zhang R.J."/>
            <person name="Zhang C.W."/>
            <person name="Yin H.Q."/>
            <person name="Zhang X.X."/>
        </authorList>
    </citation>
    <scope>NUCLEOTIDE SEQUENCE [LARGE SCALE GENOMIC DNA]</scope>
    <source>
        <strain evidence="3 4">ACAM 611</strain>
    </source>
</reference>
<dbReference type="PANTHER" id="PTHR42901">
    <property type="entry name" value="ALCOHOL DEHYDROGENASE"/>
    <property type="match status" value="1"/>
</dbReference>
<reference evidence="3 4" key="1">
    <citation type="journal article" date="2012" name="J. Bacteriol.">
        <title>Genome sequence of proteorhodopsin-containing sea ice bacterium Glaciecola punicea ACAM 611T.</title>
        <authorList>
            <person name="Qin Q.-L."/>
            <person name="Xie B.-B."/>
            <person name="Shu Y.-L."/>
            <person name="Rong J.-C."/>
            <person name="Zhao D.-L."/>
            <person name="Zhang X.-Y."/>
            <person name="Chen X.-L."/>
            <person name="Zhou B.-C."/>
            <person name="Zhanga Y.-Z."/>
        </authorList>
    </citation>
    <scope>NUCLEOTIDE SEQUENCE [LARGE SCALE GENOMIC DNA]</scope>
    <source>
        <strain evidence="3 4">ACAM 611</strain>
    </source>
</reference>
<dbReference type="PROSITE" id="PS00061">
    <property type="entry name" value="ADH_SHORT"/>
    <property type="match status" value="1"/>
</dbReference>